<keyword evidence="1" id="KW-0812">Transmembrane</keyword>
<evidence type="ECO:0000313" key="2">
    <source>
        <dbReference type="EMBL" id="ACU14151.1"/>
    </source>
</evidence>
<keyword evidence="1" id="KW-0472">Membrane</keyword>
<accession>C6SY28</accession>
<feature type="transmembrane region" description="Helical" evidence="1">
    <location>
        <begin position="52"/>
        <end position="72"/>
    </location>
</feature>
<dbReference type="AlphaFoldDB" id="C6SY28"/>
<evidence type="ECO:0000256" key="1">
    <source>
        <dbReference type="SAM" id="Phobius"/>
    </source>
</evidence>
<keyword evidence="1" id="KW-1133">Transmembrane helix</keyword>
<dbReference type="EMBL" id="BT090075">
    <property type="protein sequence ID" value="ACU14151.1"/>
    <property type="molecule type" value="mRNA"/>
</dbReference>
<reference evidence="2" key="1">
    <citation type="submission" date="2009-08" db="EMBL/GenBank/DDBJ databases">
        <authorList>
            <person name="Cheung F."/>
            <person name="Xiao Y."/>
            <person name="Chan A."/>
            <person name="Moskal W."/>
            <person name="Town C.D."/>
        </authorList>
    </citation>
    <scope>NUCLEOTIDE SEQUENCE</scope>
</reference>
<organism evidence="2">
    <name type="scientific">Glycine max</name>
    <name type="common">Soybean</name>
    <name type="synonym">Glycine hispida</name>
    <dbReference type="NCBI Taxonomy" id="3847"/>
    <lineage>
        <taxon>Eukaryota</taxon>
        <taxon>Viridiplantae</taxon>
        <taxon>Streptophyta</taxon>
        <taxon>Embryophyta</taxon>
        <taxon>Tracheophyta</taxon>
        <taxon>Spermatophyta</taxon>
        <taxon>Magnoliopsida</taxon>
        <taxon>eudicotyledons</taxon>
        <taxon>Gunneridae</taxon>
        <taxon>Pentapetalae</taxon>
        <taxon>rosids</taxon>
        <taxon>fabids</taxon>
        <taxon>Fabales</taxon>
        <taxon>Fabaceae</taxon>
        <taxon>Papilionoideae</taxon>
        <taxon>50 kb inversion clade</taxon>
        <taxon>NPAAA clade</taxon>
        <taxon>indigoferoid/millettioid clade</taxon>
        <taxon>Phaseoleae</taxon>
        <taxon>Glycine</taxon>
        <taxon>Glycine subgen. Soja</taxon>
    </lineage>
</organism>
<name>C6SY28_SOYBN</name>
<proteinExistence type="evidence at transcript level"/>
<sequence>MIKYYISQRHSLMLNLAKTRGGAKSKFSLVFLLHLLLPPSLLVIQQHLGHLLHQLGSVCALLSGYPITFVSFPPGLHLLPFRIIRPIFPSKEDFLANSSAMPSTDAQRLPCPQLPVSPHTLSKLILIFRQLLTPRILIFCYCLSH</sequence>
<protein>
    <submittedName>
        <fullName evidence="2">Uncharacterized protein</fullName>
    </submittedName>
</protein>